<comment type="caution">
    <text evidence="2">The sequence shown here is derived from an EMBL/GenBank/DDBJ whole genome shotgun (WGS) entry which is preliminary data.</text>
</comment>
<gene>
    <name evidence="2" type="ORF">CROQUDRAFT_663153</name>
</gene>
<protein>
    <submittedName>
        <fullName evidence="2">Uncharacterized protein</fullName>
    </submittedName>
</protein>
<reference evidence="2" key="1">
    <citation type="submission" date="2013-11" db="EMBL/GenBank/DDBJ databases">
        <title>Genome sequence of the fusiform rust pathogen reveals effectors for host alternation and coevolution with pine.</title>
        <authorList>
            <consortium name="DOE Joint Genome Institute"/>
            <person name="Smith K."/>
            <person name="Pendleton A."/>
            <person name="Kubisiak T."/>
            <person name="Anderson C."/>
            <person name="Salamov A."/>
            <person name="Aerts A."/>
            <person name="Riley R."/>
            <person name="Clum A."/>
            <person name="Lindquist E."/>
            <person name="Ence D."/>
            <person name="Campbell M."/>
            <person name="Kronenberg Z."/>
            <person name="Feau N."/>
            <person name="Dhillon B."/>
            <person name="Hamelin R."/>
            <person name="Burleigh J."/>
            <person name="Smith J."/>
            <person name="Yandell M."/>
            <person name="Nelson C."/>
            <person name="Grigoriev I."/>
            <person name="Davis J."/>
        </authorList>
    </citation>
    <scope>NUCLEOTIDE SEQUENCE</scope>
    <source>
        <strain evidence="2">G11</strain>
    </source>
</reference>
<organism evidence="2 3">
    <name type="scientific">Cronartium quercuum f. sp. fusiforme G11</name>
    <dbReference type="NCBI Taxonomy" id="708437"/>
    <lineage>
        <taxon>Eukaryota</taxon>
        <taxon>Fungi</taxon>
        <taxon>Dikarya</taxon>
        <taxon>Basidiomycota</taxon>
        <taxon>Pucciniomycotina</taxon>
        <taxon>Pucciniomycetes</taxon>
        <taxon>Pucciniales</taxon>
        <taxon>Coleosporiaceae</taxon>
        <taxon>Cronartium</taxon>
    </lineage>
</organism>
<sequence>MSSNDSYEEYNEEDGLKQSVNNDRLVHSNTSKKHCGHCDEPETIDTQVLSEGPGCLVYCCKHCT</sequence>
<feature type="region of interest" description="Disordered" evidence="1">
    <location>
        <begin position="1"/>
        <end position="23"/>
    </location>
</feature>
<keyword evidence="3" id="KW-1185">Reference proteome</keyword>
<name>A0A9P6N9T2_9BASI</name>
<dbReference type="AlphaFoldDB" id="A0A9P6N9T2"/>
<accession>A0A9P6N9T2</accession>
<evidence type="ECO:0000313" key="2">
    <source>
        <dbReference type="EMBL" id="KAG0141958.1"/>
    </source>
</evidence>
<proteinExistence type="predicted"/>
<evidence type="ECO:0000313" key="3">
    <source>
        <dbReference type="Proteomes" id="UP000886653"/>
    </source>
</evidence>
<dbReference type="EMBL" id="MU167365">
    <property type="protein sequence ID" value="KAG0141958.1"/>
    <property type="molecule type" value="Genomic_DNA"/>
</dbReference>
<evidence type="ECO:0000256" key="1">
    <source>
        <dbReference type="SAM" id="MobiDB-lite"/>
    </source>
</evidence>
<dbReference type="Proteomes" id="UP000886653">
    <property type="component" value="Unassembled WGS sequence"/>
</dbReference>
<feature type="compositionally biased region" description="Acidic residues" evidence="1">
    <location>
        <begin position="1"/>
        <end position="13"/>
    </location>
</feature>